<evidence type="ECO:0000256" key="1">
    <source>
        <dbReference type="SAM" id="MobiDB-lite"/>
    </source>
</evidence>
<gene>
    <name evidence="2" type="ORF">M6B38_221370</name>
</gene>
<proteinExistence type="predicted"/>
<evidence type="ECO:0000313" key="2">
    <source>
        <dbReference type="EMBL" id="KAJ6797016.1"/>
    </source>
</evidence>
<accession>A0AAX6DZ32</accession>
<feature type="compositionally biased region" description="Basic and acidic residues" evidence="1">
    <location>
        <begin position="42"/>
        <end position="51"/>
    </location>
</feature>
<reference evidence="2" key="2">
    <citation type="submission" date="2023-04" db="EMBL/GenBank/DDBJ databases">
        <authorList>
            <person name="Bruccoleri R.E."/>
            <person name="Oakeley E.J."/>
            <person name="Faust A.-M."/>
            <person name="Dessus-Babus S."/>
            <person name="Altorfer M."/>
            <person name="Burckhardt D."/>
            <person name="Oertli M."/>
            <person name="Naumann U."/>
            <person name="Petersen F."/>
            <person name="Wong J."/>
        </authorList>
    </citation>
    <scope>NUCLEOTIDE SEQUENCE</scope>
    <source>
        <strain evidence="2">GSM-AAB239-AS_SAM_17_03QT</strain>
        <tissue evidence="2">Leaf</tissue>
    </source>
</reference>
<dbReference type="Proteomes" id="UP001140949">
    <property type="component" value="Unassembled WGS sequence"/>
</dbReference>
<feature type="compositionally biased region" description="Basic and acidic residues" evidence="1">
    <location>
        <begin position="69"/>
        <end position="80"/>
    </location>
</feature>
<comment type="caution">
    <text evidence="2">The sequence shown here is derived from an EMBL/GenBank/DDBJ whole genome shotgun (WGS) entry which is preliminary data.</text>
</comment>
<protein>
    <submittedName>
        <fullName evidence="2">RNA pseudouridine synthase 4, mitochondrial</fullName>
    </submittedName>
</protein>
<name>A0AAX6DZ32_IRIPA</name>
<feature type="region of interest" description="Disordered" evidence="1">
    <location>
        <begin position="28"/>
        <end position="80"/>
    </location>
</feature>
<feature type="compositionally biased region" description="Low complexity" evidence="1">
    <location>
        <begin position="30"/>
        <end position="40"/>
    </location>
</feature>
<reference evidence="2" key="1">
    <citation type="journal article" date="2023" name="GigaByte">
        <title>Genome assembly of the bearded iris, Iris pallida Lam.</title>
        <authorList>
            <person name="Bruccoleri R.E."/>
            <person name="Oakeley E.J."/>
            <person name="Faust A.M.E."/>
            <person name="Altorfer M."/>
            <person name="Dessus-Babus S."/>
            <person name="Burckhardt D."/>
            <person name="Oertli M."/>
            <person name="Naumann U."/>
            <person name="Petersen F."/>
            <person name="Wong J."/>
        </authorList>
    </citation>
    <scope>NUCLEOTIDE SEQUENCE</scope>
    <source>
        <strain evidence="2">GSM-AAB239-AS_SAM_17_03QT</strain>
    </source>
</reference>
<keyword evidence="3" id="KW-1185">Reference proteome</keyword>
<dbReference type="EMBL" id="JANAVB010041088">
    <property type="protein sequence ID" value="KAJ6797016.1"/>
    <property type="molecule type" value="Genomic_DNA"/>
</dbReference>
<evidence type="ECO:0000313" key="3">
    <source>
        <dbReference type="Proteomes" id="UP001140949"/>
    </source>
</evidence>
<sequence length="80" mass="9062">MTELLHLCKRHLYVAPLAQALRRSLYSTLQQQNSDQQQQQRPSKERADRWHSLPPFAPGPDGAPPPAGSRREGERTPPPL</sequence>
<organism evidence="2 3">
    <name type="scientific">Iris pallida</name>
    <name type="common">Sweet iris</name>
    <dbReference type="NCBI Taxonomy" id="29817"/>
    <lineage>
        <taxon>Eukaryota</taxon>
        <taxon>Viridiplantae</taxon>
        <taxon>Streptophyta</taxon>
        <taxon>Embryophyta</taxon>
        <taxon>Tracheophyta</taxon>
        <taxon>Spermatophyta</taxon>
        <taxon>Magnoliopsida</taxon>
        <taxon>Liliopsida</taxon>
        <taxon>Asparagales</taxon>
        <taxon>Iridaceae</taxon>
        <taxon>Iridoideae</taxon>
        <taxon>Irideae</taxon>
        <taxon>Iris</taxon>
    </lineage>
</organism>
<feature type="compositionally biased region" description="Pro residues" evidence="1">
    <location>
        <begin position="55"/>
        <end position="67"/>
    </location>
</feature>
<dbReference type="AlphaFoldDB" id="A0AAX6DZ32"/>